<proteinExistence type="predicted"/>
<feature type="compositionally biased region" description="Acidic residues" evidence="1">
    <location>
        <begin position="450"/>
        <end position="461"/>
    </location>
</feature>
<organism evidence="2 3">
    <name type="scientific">Perkinsus olseni</name>
    <name type="common">Perkinsus atlanticus</name>
    <dbReference type="NCBI Taxonomy" id="32597"/>
    <lineage>
        <taxon>Eukaryota</taxon>
        <taxon>Sar</taxon>
        <taxon>Alveolata</taxon>
        <taxon>Perkinsozoa</taxon>
        <taxon>Perkinsea</taxon>
        <taxon>Perkinsida</taxon>
        <taxon>Perkinsidae</taxon>
        <taxon>Perkinsus</taxon>
    </lineage>
</organism>
<dbReference type="Proteomes" id="UP000553632">
    <property type="component" value="Unassembled WGS sequence"/>
</dbReference>
<dbReference type="InterPro" id="IPR021109">
    <property type="entry name" value="Peptidase_aspartic_dom_sf"/>
</dbReference>
<feature type="compositionally biased region" description="Low complexity" evidence="1">
    <location>
        <begin position="364"/>
        <end position="373"/>
    </location>
</feature>
<evidence type="ECO:0000256" key="1">
    <source>
        <dbReference type="SAM" id="MobiDB-lite"/>
    </source>
</evidence>
<keyword evidence="3" id="KW-1185">Reference proteome</keyword>
<feature type="non-terminal residue" evidence="2">
    <location>
        <position position="551"/>
    </location>
</feature>
<dbReference type="CDD" id="cd00303">
    <property type="entry name" value="retropepsin_like"/>
    <property type="match status" value="1"/>
</dbReference>
<feature type="compositionally biased region" description="Basic and acidic residues" evidence="1">
    <location>
        <begin position="395"/>
        <end position="410"/>
    </location>
</feature>
<feature type="region of interest" description="Disordered" evidence="1">
    <location>
        <begin position="355"/>
        <end position="470"/>
    </location>
</feature>
<feature type="region of interest" description="Disordered" evidence="1">
    <location>
        <begin position="250"/>
        <end position="289"/>
    </location>
</feature>
<comment type="caution">
    <text evidence="2">The sequence shown here is derived from an EMBL/GenBank/DDBJ whole genome shotgun (WGS) entry which is preliminary data.</text>
</comment>
<gene>
    <name evidence="2" type="ORF">FOZ63_005239</name>
</gene>
<evidence type="ECO:0000313" key="2">
    <source>
        <dbReference type="EMBL" id="KAF4749787.1"/>
    </source>
</evidence>
<dbReference type="EMBL" id="JABANO010007637">
    <property type="protein sequence ID" value="KAF4749787.1"/>
    <property type="molecule type" value="Genomic_DNA"/>
</dbReference>
<dbReference type="SUPFAM" id="SSF50630">
    <property type="entry name" value="Acid proteases"/>
    <property type="match status" value="1"/>
</dbReference>
<protein>
    <submittedName>
        <fullName evidence="2">Uncharacterized protein</fullName>
    </submittedName>
</protein>
<evidence type="ECO:0000313" key="3">
    <source>
        <dbReference type="Proteomes" id="UP000553632"/>
    </source>
</evidence>
<dbReference type="Gene3D" id="2.40.70.10">
    <property type="entry name" value="Acid Proteases"/>
    <property type="match status" value="1"/>
</dbReference>
<feature type="non-terminal residue" evidence="2">
    <location>
        <position position="1"/>
    </location>
</feature>
<feature type="region of interest" description="Disordered" evidence="1">
    <location>
        <begin position="158"/>
        <end position="193"/>
    </location>
</feature>
<name>A0A7J6TYU9_PEROL</name>
<sequence length="551" mass="60379">LFDTGADISLIAIGTLQKILGTNCPTFPKKTQSNVKVANTDSMQIIGFVSLPVQTKHIKINERFAVTGNTLSSPVILGCPALQQLQCAIVFTATSPIVFTGIEDLSSSFHSQIYKTISKSARGRKSKTASDADEVSITHQPTTHAIRILDKGDITATCSTTRLSDTPPHPDPPPGDTGTIGDPPDEAIDEADGLETNVITGLRVSKKYLEDDIDSDDINWPISNKVPTLKTTSVAPEPILSNNKIWERSNCRPSSSASPLSLCDTGDSDDPNPTKIEDDHDYDDSSGDQLFNGHELHLVSSKDVTHPEYLVRDQPLRGQRVYVDHRGAIKFIEPADSKVCDLQLVREVKTDDPIDNTIEEWRRSTTTPPSSSSGDDGLIDGTQQRDQQRPASDPIIKDAPEDQPSNDHPHSTQQGEGPSSDEDNPPSIGDYPAVPNNQSTQDDNITNDIDHDDIDDINDVDEAQKNGSTGCRFYPTPLPLDQGIVASRSRWRSIRDVDIIAFSDRDEERAYDGDINNKQARLYKCYHLAQPYTCGSSSATTRRHRSLSSKL</sequence>
<feature type="compositionally biased region" description="Acidic residues" evidence="1">
    <location>
        <begin position="183"/>
        <end position="193"/>
    </location>
</feature>
<dbReference type="AlphaFoldDB" id="A0A7J6TYU9"/>
<reference evidence="2 3" key="1">
    <citation type="submission" date="2020-04" db="EMBL/GenBank/DDBJ databases">
        <title>Perkinsus olseni comparative genomics.</title>
        <authorList>
            <person name="Bogema D.R."/>
        </authorList>
    </citation>
    <scope>NUCLEOTIDE SEQUENCE [LARGE SCALE GENOMIC DNA]</scope>
    <source>
        <strain evidence="2 3">ATCC PRA-207</strain>
    </source>
</reference>
<accession>A0A7J6TYU9</accession>